<feature type="compositionally biased region" description="Polar residues" evidence="1">
    <location>
        <begin position="162"/>
        <end position="180"/>
    </location>
</feature>
<feature type="compositionally biased region" description="Low complexity" evidence="1">
    <location>
        <begin position="146"/>
        <end position="161"/>
    </location>
</feature>
<reference evidence="4" key="1">
    <citation type="journal article" date="2019" name="Int. J. Syst. Evol. Microbiol.">
        <title>The Global Catalogue of Microorganisms (GCM) 10K type strain sequencing project: providing services to taxonomists for standard genome sequencing and annotation.</title>
        <authorList>
            <consortium name="The Broad Institute Genomics Platform"/>
            <consortium name="The Broad Institute Genome Sequencing Center for Infectious Disease"/>
            <person name="Wu L."/>
            <person name="Ma J."/>
        </authorList>
    </citation>
    <scope>NUCLEOTIDE SEQUENCE [LARGE SCALE GENOMIC DNA]</scope>
    <source>
        <strain evidence="4">CGMCC 1.6964</strain>
    </source>
</reference>
<sequence>MKENRQRKKRFTLVGLSTLLIASSVLGVFFPLQGKIAAAPIKKVITYSGGDDAPRLHPHRNAVAFGKTPTATTTRISEDAGTGKKIRKIVFYKGTEAVKTIEVNSQTYSGTETFTGEAIEVASENNGSNGSWFAWNRTILSGWVAGQSDSASDQGPSSSAPETETNITTQDPPHTGNYKTTPGRKTRLTVKYPISNPFKGTSTFNDLSFPLYLIDNRSNIVQSKNPQLPANRAKIEIDEDKEVSNANLQITGYPVKNQISIVSLLVGLEPGQTTVGPTRDLNFATITFDQEHADIGAYRYYVEKNADGSMRPYNGNPKNAQIMAFYYAAYNFTAASVTYQYPDRYWVYTEDAEIEDPQEPIFGCTVRDGRVIEGEKMTPEASAVIKADQRDREMFDVLQGIPTSESLYGNVIANNYLHQFKFKEQLTTCVYEITVSKTYELIWYTDVPIINDDGSPGGTERVQEKDSETKLYELHIERYGSHWIVDKLGAYEIDNAVLQNYAFEGERITIRPNGYTPPNMTLTRNGKAVADPGPGNWTADPETIDLGGTSPPPVPDELGRYEGETENKIDQIKVNNDKVTFNGQVLMNDNVVERKTQDPQRVPEPTAITRDVLYSANHMIPMTKTNRYAAASMGAITYKPLSVNYNADPGDTYPIGSINSVTVHTPVVNYSSATDDQAHNQKTVPNGSRAAFILDRPFTVRIPTSGQHANYLGYGNRDYAKYFRAKQVRFPFDVYTADKSIFYEKNTWIDIPVSQLDKTFFLPVWVDEGDYSVEFRNIAENAPDVQPAERDANLDLINHVASDTVNVEVIGRLYDFHITDIVDYSWEKVFRIQEGSPLHTGHTYWTGLNGIDGAARGNTPPFTLPILPGSHPLEGMKNIAVKTGYHVKFDLKTKGNMFGEQDGIRITPSFTFVSRDGQSKTPVDLYYHDDHRTFIKVGSPEDTEPRYVILNDRLRNVPEEELRDTARYKYNHYYGFSQVGNVSREMFINDYIYRFTKMKTPVGGYDQLLLPEQIRTLIGPKSSLPASVDYERANAAEQKWYGEYSLPGDPYVVAKGTDLAEYGRTHRGLTKRDPIFLRDGYIILNFNIESIRDGNLDRPHLQYIHAPLMNQWNLEGFRRSVQDSWGNTFSLQDGDIVFFHADKSYKDDFQVQVPH</sequence>
<protein>
    <recommendedName>
        <fullName evidence="2">DUF5704 domain-containing protein</fullName>
    </recommendedName>
</protein>
<name>A0ABQ2KX65_9BACL</name>
<organism evidence="3 4">
    <name type="scientific">Saccharibacillus kuerlensis</name>
    <dbReference type="NCBI Taxonomy" id="459527"/>
    <lineage>
        <taxon>Bacteria</taxon>
        <taxon>Bacillati</taxon>
        <taxon>Bacillota</taxon>
        <taxon>Bacilli</taxon>
        <taxon>Bacillales</taxon>
        <taxon>Paenibacillaceae</taxon>
        <taxon>Saccharibacillus</taxon>
    </lineage>
</organism>
<dbReference type="EMBL" id="BMLN01000003">
    <property type="protein sequence ID" value="GGN95874.1"/>
    <property type="molecule type" value="Genomic_DNA"/>
</dbReference>
<evidence type="ECO:0000313" key="4">
    <source>
        <dbReference type="Proteomes" id="UP000606653"/>
    </source>
</evidence>
<accession>A0ABQ2KX65</accession>
<feature type="region of interest" description="Disordered" evidence="1">
    <location>
        <begin position="146"/>
        <end position="184"/>
    </location>
</feature>
<dbReference type="Proteomes" id="UP000606653">
    <property type="component" value="Unassembled WGS sequence"/>
</dbReference>
<evidence type="ECO:0000313" key="3">
    <source>
        <dbReference type="EMBL" id="GGN95874.1"/>
    </source>
</evidence>
<keyword evidence="4" id="KW-1185">Reference proteome</keyword>
<gene>
    <name evidence="3" type="ORF">GCM10010969_12190</name>
</gene>
<evidence type="ECO:0000259" key="2">
    <source>
        <dbReference type="Pfam" id="PF18964"/>
    </source>
</evidence>
<dbReference type="RefSeq" id="WP_188669550.1">
    <property type="nucleotide sequence ID" value="NZ_BMLN01000003.1"/>
</dbReference>
<proteinExistence type="predicted"/>
<comment type="caution">
    <text evidence="3">The sequence shown here is derived from an EMBL/GenBank/DDBJ whole genome shotgun (WGS) entry which is preliminary data.</text>
</comment>
<dbReference type="InterPro" id="IPR043759">
    <property type="entry name" value="DUF5704"/>
</dbReference>
<evidence type="ECO:0000256" key="1">
    <source>
        <dbReference type="SAM" id="MobiDB-lite"/>
    </source>
</evidence>
<feature type="domain" description="DUF5704" evidence="2">
    <location>
        <begin position="395"/>
        <end position="577"/>
    </location>
</feature>
<dbReference type="Pfam" id="PF18964">
    <property type="entry name" value="DUF5704"/>
    <property type="match status" value="1"/>
</dbReference>